<keyword evidence="2" id="KW-0472">Membrane</keyword>
<dbReference type="OrthoDB" id="4376250at2"/>
<dbReference type="Pfam" id="PF05481">
    <property type="entry name" value="Myco_19_kDa"/>
    <property type="match status" value="1"/>
</dbReference>
<evidence type="ECO:0000256" key="2">
    <source>
        <dbReference type="ARBA" id="ARBA00023136"/>
    </source>
</evidence>
<accession>A0A7K0DNB9</accession>
<feature type="signal peptide" evidence="4">
    <location>
        <begin position="1"/>
        <end position="20"/>
    </location>
</feature>
<sequence length="184" mass="17178">MSTATIRLCTAAVAASAALALVLTGCGDSKPAAAPATPAPGSSAPAGPAGPAASSGKSTVSVDGAALTGTFDTTCAKQGDVLALALTDNANGAYGTLAVAATVTGTGTVQAVGITGSKGGSSGLPYAVGFGKGQPGGLAQSTKSGNTFHVTGEGVGAPDMTNPTAGPKTSKFDITFACSTIVGG</sequence>
<proteinExistence type="predicted"/>
<protein>
    <recommendedName>
        <fullName evidence="7">Lipoprotein LpqH</fullName>
    </recommendedName>
</protein>
<dbReference type="RefSeq" id="WP_153341943.1">
    <property type="nucleotide sequence ID" value="NZ_WEGI01000005.1"/>
</dbReference>
<gene>
    <name evidence="5" type="ORF">NRB56_27690</name>
</gene>
<evidence type="ECO:0000313" key="6">
    <source>
        <dbReference type="Proteomes" id="UP000431401"/>
    </source>
</evidence>
<organism evidence="5 6">
    <name type="scientific">Nocardia aurantia</name>
    <dbReference type="NCBI Taxonomy" id="2585199"/>
    <lineage>
        <taxon>Bacteria</taxon>
        <taxon>Bacillati</taxon>
        <taxon>Actinomycetota</taxon>
        <taxon>Actinomycetes</taxon>
        <taxon>Mycobacteriales</taxon>
        <taxon>Nocardiaceae</taxon>
        <taxon>Nocardia</taxon>
    </lineage>
</organism>
<evidence type="ECO:0008006" key="7">
    <source>
        <dbReference type="Google" id="ProtNLM"/>
    </source>
</evidence>
<keyword evidence="4" id="KW-0732">Signal</keyword>
<dbReference type="AlphaFoldDB" id="A0A7K0DNB9"/>
<dbReference type="InterPro" id="IPR008691">
    <property type="entry name" value="LpqH"/>
</dbReference>
<dbReference type="Proteomes" id="UP000431401">
    <property type="component" value="Unassembled WGS sequence"/>
</dbReference>
<comment type="caution">
    <text evidence="5">The sequence shown here is derived from an EMBL/GenBank/DDBJ whole genome shotgun (WGS) entry which is preliminary data.</text>
</comment>
<dbReference type="EMBL" id="WEGI01000005">
    <property type="protein sequence ID" value="MQY27187.1"/>
    <property type="molecule type" value="Genomic_DNA"/>
</dbReference>
<keyword evidence="1" id="KW-1003">Cell membrane</keyword>
<name>A0A7K0DNB9_9NOCA</name>
<reference evidence="5 6" key="1">
    <citation type="submission" date="2019-10" db="EMBL/GenBank/DDBJ databases">
        <title>Nocardia macrotermitis sp. nov. and Nocardia aurantia sp. nov., isolated from the gut of fungus growing-termite Macrotermes natalensis.</title>
        <authorList>
            <person name="Benndorf R."/>
            <person name="Schwitalla J."/>
            <person name="Martin K."/>
            <person name="De Beer W."/>
            <person name="Kaster A.-K."/>
            <person name="Vollmers J."/>
            <person name="Poulsen M."/>
            <person name="Beemelmanns C."/>
        </authorList>
    </citation>
    <scope>NUCLEOTIDE SEQUENCE [LARGE SCALE GENOMIC DNA]</scope>
    <source>
        <strain evidence="5 6">RB56</strain>
    </source>
</reference>
<evidence type="ECO:0000256" key="1">
    <source>
        <dbReference type="ARBA" id="ARBA00022475"/>
    </source>
</evidence>
<evidence type="ECO:0000256" key="4">
    <source>
        <dbReference type="SAM" id="SignalP"/>
    </source>
</evidence>
<evidence type="ECO:0000256" key="3">
    <source>
        <dbReference type="SAM" id="MobiDB-lite"/>
    </source>
</evidence>
<evidence type="ECO:0000313" key="5">
    <source>
        <dbReference type="EMBL" id="MQY27187.1"/>
    </source>
</evidence>
<dbReference type="GO" id="GO:0016020">
    <property type="term" value="C:membrane"/>
    <property type="evidence" value="ECO:0007669"/>
    <property type="project" value="InterPro"/>
</dbReference>
<feature type="chain" id="PRO_5038941511" description="Lipoprotein LpqH" evidence="4">
    <location>
        <begin position="21"/>
        <end position="184"/>
    </location>
</feature>
<feature type="region of interest" description="Disordered" evidence="3">
    <location>
        <begin position="32"/>
        <end position="58"/>
    </location>
</feature>
<dbReference type="PROSITE" id="PS51257">
    <property type="entry name" value="PROKAR_LIPOPROTEIN"/>
    <property type="match status" value="1"/>
</dbReference>
<keyword evidence="6" id="KW-1185">Reference proteome</keyword>